<gene>
    <name evidence="1" type="ORF">E5331_04040</name>
</gene>
<accession>A0AC61RMY1</accession>
<keyword evidence="2" id="KW-1185">Reference proteome</keyword>
<sequence length="174" mass="19542">MELIQQLKIDGIAKGLCRPWQGKLHIGLSTEELVKLYIQGIDFCISEDYPTLDFLREHFRGKCEPFGVYVDDEIPPTKNKPDMVLNGACKALVEYDGYSVSRLYVRHDSEVAVNVSDHANVSIDLFDHAKLHIAVVGNDAKVLINVYGKETEVDYIGLSSMGKVTTIFNDKTTY</sequence>
<name>A0AC61RMY1_9BACT</name>
<proteinExistence type="predicted"/>
<reference evidence="1" key="1">
    <citation type="submission" date="2019-04" db="EMBL/GenBank/DDBJ databases">
        <title>Microbes associate with the intestines of laboratory mice.</title>
        <authorList>
            <person name="Navarre W."/>
            <person name="Wong E."/>
            <person name="Huang K."/>
            <person name="Tropini C."/>
            <person name="Ng K."/>
            <person name="Yu B."/>
        </authorList>
    </citation>
    <scope>NUCLEOTIDE SEQUENCE</scope>
    <source>
        <strain evidence="1">NM04_E33</strain>
    </source>
</reference>
<evidence type="ECO:0000313" key="2">
    <source>
        <dbReference type="Proteomes" id="UP000306319"/>
    </source>
</evidence>
<dbReference type="EMBL" id="SRYB01000004">
    <property type="protein sequence ID" value="TGY79966.1"/>
    <property type="molecule type" value="Genomic_DNA"/>
</dbReference>
<protein>
    <submittedName>
        <fullName evidence="1">Uncharacterized protein</fullName>
    </submittedName>
</protein>
<comment type="caution">
    <text evidence="1">The sequence shown here is derived from an EMBL/GenBank/DDBJ whole genome shotgun (WGS) entry which is preliminary data.</text>
</comment>
<dbReference type="Proteomes" id="UP000306319">
    <property type="component" value="Unassembled WGS sequence"/>
</dbReference>
<evidence type="ECO:0000313" key="1">
    <source>
        <dbReference type="EMBL" id="TGY79966.1"/>
    </source>
</evidence>
<organism evidence="1 2">
    <name type="scientific">Lepagella muris</name>
    <dbReference type="NCBI Taxonomy" id="3032870"/>
    <lineage>
        <taxon>Bacteria</taxon>
        <taxon>Pseudomonadati</taxon>
        <taxon>Bacteroidota</taxon>
        <taxon>Bacteroidia</taxon>
        <taxon>Bacteroidales</taxon>
        <taxon>Muribaculaceae</taxon>
        <taxon>Lepagella</taxon>
    </lineage>
</organism>